<dbReference type="InterPro" id="IPR053163">
    <property type="entry name" value="HTH-type_regulator_Rgg"/>
</dbReference>
<keyword evidence="3" id="KW-1185">Reference proteome</keyword>
<dbReference type="InterPro" id="IPR001387">
    <property type="entry name" value="Cro/C1-type_HTH"/>
</dbReference>
<dbReference type="PANTHER" id="PTHR37038:SF14">
    <property type="entry name" value="TRANSCRIPTIONAL ACTIVATOR"/>
    <property type="match status" value="1"/>
</dbReference>
<gene>
    <name evidence="2" type="ORF">AF332_04940</name>
</gene>
<feature type="domain" description="HTH cro/C1-type" evidence="1">
    <location>
        <begin position="12"/>
        <end position="65"/>
    </location>
</feature>
<evidence type="ECO:0000313" key="3">
    <source>
        <dbReference type="Proteomes" id="UP000037109"/>
    </source>
</evidence>
<proteinExistence type="predicted"/>
<dbReference type="EMBL" id="LGUF01000007">
    <property type="protein sequence ID" value="KON86236.1"/>
    <property type="molecule type" value="Genomic_DNA"/>
</dbReference>
<dbReference type="STRING" id="1459.AF332_04940"/>
<dbReference type="SMART" id="SM00028">
    <property type="entry name" value="TPR"/>
    <property type="match status" value="3"/>
</dbReference>
<sequence length="295" mass="34394">MNLSEYLIGDSLQSFRQYKGLSVKELAEGICSEEELISFEKEKAYPRLETLNQLAGRMNIDLTYFFNIASKSAINYSTAVMQLINKHKRNWNYQAIYEIVQKELENPVFQPVMLRQFLVWHQGICVFYLENDFDKAIQLLHGALDLTNEKRVNLSEREVEILASIAILYKDMNHYMDAIAMLKKALNDLEKLPHILESRGKVRILFGLSQALTEVGEFQESLVYCKKGIDICIHEEIQYLFANLHYQSGENYIKLGNQEKGIEFLQKAIYILQLQKNDKFIQIIESEMEKLLNKC</sequence>
<accession>A0A0M0G9X1</accession>
<dbReference type="InterPro" id="IPR011990">
    <property type="entry name" value="TPR-like_helical_dom_sf"/>
</dbReference>
<dbReference type="RefSeq" id="WP_053433589.1">
    <property type="nucleotide sequence ID" value="NZ_LGUF01000007.1"/>
</dbReference>
<dbReference type="OrthoDB" id="1150409at2"/>
<dbReference type="InterPro" id="IPR010982">
    <property type="entry name" value="Lambda_DNA-bd_dom_sf"/>
</dbReference>
<comment type="caution">
    <text evidence="2">The sequence shown here is derived from an EMBL/GenBank/DDBJ whole genome shotgun (WGS) entry which is preliminary data.</text>
</comment>
<dbReference type="AlphaFoldDB" id="A0A0M0G9X1"/>
<evidence type="ECO:0000313" key="2">
    <source>
        <dbReference type="EMBL" id="KON86236.1"/>
    </source>
</evidence>
<name>A0A0M0G9X1_SPOGL</name>
<dbReference type="Proteomes" id="UP000037109">
    <property type="component" value="Unassembled WGS sequence"/>
</dbReference>
<dbReference type="InterPro" id="IPR041315">
    <property type="entry name" value="PlcR_TPR"/>
</dbReference>
<dbReference type="PANTHER" id="PTHR37038">
    <property type="entry name" value="TRANSCRIPTIONAL REGULATOR-RELATED"/>
    <property type="match status" value="1"/>
</dbReference>
<dbReference type="CDD" id="cd00093">
    <property type="entry name" value="HTH_XRE"/>
    <property type="match status" value="1"/>
</dbReference>
<evidence type="ECO:0000259" key="1">
    <source>
        <dbReference type="PROSITE" id="PS50943"/>
    </source>
</evidence>
<dbReference type="PATRIC" id="fig|1459.3.peg.1033"/>
<dbReference type="SUPFAM" id="SSF47413">
    <property type="entry name" value="lambda repressor-like DNA-binding domains"/>
    <property type="match status" value="1"/>
</dbReference>
<protein>
    <recommendedName>
        <fullName evidence="1">HTH cro/C1-type domain-containing protein</fullName>
    </recommendedName>
</protein>
<dbReference type="Pfam" id="PF18768">
    <property type="entry name" value="RNPP_C"/>
    <property type="match status" value="1"/>
</dbReference>
<reference evidence="3" key="1">
    <citation type="submission" date="2015-07" db="EMBL/GenBank/DDBJ databases">
        <title>Fjat-10036 dsm4.</title>
        <authorList>
            <person name="Liu B."/>
            <person name="Wang J."/>
            <person name="Zhu Y."/>
            <person name="Liu G."/>
            <person name="Chen Q."/>
            <person name="Chen Z."/>
            <person name="Lan J."/>
            <person name="Che J."/>
            <person name="Ge C."/>
            <person name="Shi H."/>
            <person name="Pan Z."/>
            <person name="Liu X."/>
        </authorList>
    </citation>
    <scope>NUCLEOTIDE SEQUENCE [LARGE SCALE GENOMIC DNA]</scope>
    <source>
        <strain evidence="3">DSM 4</strain>
    </source>
</reference>
<dbReference type="InterPro" id="IPR019734">
    <property type="entry name" value="TPR_rpt"/>
</dbReference>
<dbReference type="SUPFAM" id="SSF48452">
    <property type="entry name" value="TPR-like"/>
    <property type="match status" value="1"/>
</dbReference>
<dbReference type="PROSITE" id="PS50943">
    <property type="entry name" value="HTH_CROC1"/>
    <property type="match status" value="1"/>
</dbReference>
<dbReference type="GO" id="GO:0003677">
    <property type="term" value="F:DNA binding"/>
    <property type="evidence" value="ECO:0007669"/>
    <property type="project" value="InterPro"/>
</dbReference>
<dbReference type="Gene3D" id="1.25.40.10">
    <property type="entry name" value="Tetratricopeptide repeat domain"/>
    <property type="match status" value="1"/>
</dbReference>
<dbReference type="SMART" id="SM00530">
    <property type="entry name" value="HTH_XRE"/>
    <property type="match status" value="1"/>
</dbReference>
<organism evidence="2 3">
    <name type="scientific">Sporosarcina globispora</name>
    <name type="common">Bacillus globisporus</name>
    <dbReference type="NCBI Taxonomy" id="1459"/>
    <lineage>
        <taxon>Bacteria</taxon>
        <taxon>Bacillati</taxon>
        <taxon>Bacillota</taxon>
        <taxon>Bacilli</taxon>
        <taxon>Bacillales</taxon>
        <taxon>Caryophanaceae</taxon>
        <taxon>Sporosarcina</taxon>
    </lineage>
</organism>